<reference evidence="2 3" key="1">
    <citation type="submission" date="2017-11" db="EMBL/GenBank/DDBJ databases">
        <title>De-novo sequencing of pomegranate (Punica granatum L.) genome.</title>
        <authorList>
            <person name="Akparov Z."/>
            <person name="Amiraslanov A."/>
            <person name="Hajiyeva S."/>
            <person name="Abbasov M."/>
            <person name="Kaur K."/>
            <person name="Hamwieh A."/>
            <person name="Solovyev V."/>
            <person name="Salamov A."/>
            <person name="Braich B."/>
            <person name="Kosarev P."/>
            <person name="Mahmoud A."/>
            <person name="Hajiyev E."/>
            <person name="Babayeva S."/>
            <person name="Izzatullayeva V."/>
            <person name="Mammadov A."/>
            <person name="Mammadov A."/>
            <person name="Sharifova S."/>
            <person name="Ojaghi J."/>
            <person name="Eynullazada K."/>
            <person name="Bayramov B."/>
            <person name="Abdulazimova A."/>
            <person name="Shahmuradov I."/>
        </authorList>
    </citation>
    <scope>NUCLEOTIDE SEQUENCE [LARGE SCALE GENOMIC DNA]</scope>
    <source>
        <strain evidence="3">cv. AG2017</strain>
        <tissue evidence="2">Leaf</tissue>
    </source>
</reference>
<name>A0A2I0IPE0_PUNGR</name>
<dbReference type="STRING" id="22663.A0A2I0IPE0"/>
<dbReference type="PANTHER" id="PTHR35689:SF1">
    <property type="entry name" value="EARLY ENDOSOME ANTIGEN"/>
    <property type="match status" value="1"/>
</dbReference>
<dbReference type="PANTHER" id="PTHR35689">
    <property type="entry name" value="EARLY ENDOSOME ANTIGEN"/>
    <property type="match status" value="1"/>
</dbReference>
<dbReference type="EMBL" id="PGOL01002702">
    <property type="protein sequence ID" value="PKI45583.1"/>
    <property type="molecule type" value="Genomic_DNA"/>
</dbReference>
<protein>
    <submittedName>
        <fullName evidence="2">Uncharacterized protein</fullName>
    </submittedName>
</protein>
<sequence>MNLPEEIEDYIKESIDHCLGLPVSEQTLELKLRASEEARRELQDQCLLLQSRLKEKDDQIELARADEKAKQAEARARHLEEEVLRLSDELRSYKRKLAAHEDGGPAERRVMEETLLESVLEMVNNGGFVSTNSFLDGGNESCQKLLNMWNFLRPATQKVLSLVAEAKKLEKDREHLRTNLSKAEEEAKMLFNENNILNDENQRLLRHYRRVVGSGVKSPGTASAKIHSVEILTTYVSISDPNRDSDYEDSANDLGVVHIRIVH</sequence>
<feature type="coiled-coil region" evidence="1">
    <location>
        <begin position="25"/>
        <end position="96"/>
    </location>
</feature>
<accession>A0A2I0IPE0</accession>
<evidence type="ECO:0000256" key="1">
    <source>
        <dbReference type="SAM" id="Coils"/>
    </source>
</evidence>
<evidence type="ECO:0000313" key="3">
    <source>
        <dbReference type="Proteomes" id="UP000233551"/>
    </source>
</evidence>
<organism evidence="2 3">
    <name type="scientific">Punica granatum</name>
    <name type="common">Pomegranate</name>
    <dbReference type="NCBI Taxonomy" id="22663"/>
    <lineage>
        <taxon>Eukaryota</taxon>
        <taxon>Viridiplantae</taxon>
        <taxon>Streptophyta</taxon>
        <taxon>Embryophyta</taxon>
        <taxon>Tracheophyta</taxon>
        <taxon>Spermatophyta</taxon>
        <taxon>Magnoliopsida</taxon>
        <taxon>eudicotyledons</taxon>
        <taxon>Gunneridae</taxon>
        <taxon>Pentapetalae</taxon>
        <taxon>rosids</taxon>
        <taxon>malvids</taxon>
        <taxon>Myrtales</taxon>
        <taxon>Lythraceae</taxon>
        <taxon>Punica</taxon>
    </lineage>
</organism>
<dbReference type="AlphaFoldDB" id="A0A2I0IPE0"/>
<keyword evidence="1" id="KW-0175">Coiled coil</keyword>
<keyword evidence="3" id="KW-1185">Reference proteome</keyword>
<gene>
    <name evidence="2" type="ORF">CRG98_033899</name>
</gene>
<proteinExistence type="predicted"/>
<dbReference type="Proteomes" id="UP000233551">
    <property type="component" value="Unassembled WGS sequence"/>
</dbReference>
<feature type="coiled-coil region" evidence="1">
    <location>
        <begin position="159"/>
        <end position="200"/>
    </location>
</feature>
<comment type="caution">
    <text evidence="2">The sequence shown here is derived from an EMBL/GenBank/DDBJ whole genome shotgun (WGS) entry which is preliminary data.</text>
</comment>
<evidence type="ECO:0000313" key="2">
    <source>
        <dbReference type="EMBL" id="PKI45583.1"/>
    </source>
</evidence>